<feature type="region of interest" description="Disordered" evidence="1">
    <location>
        <begin position="50"/>
        <end position="104"/>
    </location>
</feature>
<evidence type="ECO:0000313" key="3">
    <source>
        <dbReference type="EMBL" id="KAK4215582.1"/>
    </source>
</evidence>
<feature type="compositionally biased region" description="Polar residues" evidence="1">
    <location>
        <begin position="80"/>
        <end position="100"/>
    </location>
</feature>
<feature type="compositionally biased region" description="Basic and acidic residues" evidence="1">
    <location>
        <begin position="50"/>
        <end position="64"/>
    </location>
</feature>
<dbReference type="AlphaFoldDB" id="A0AAN6YFB7"/>
<proteinExistence type="predicted"/>
<evidence type="ECO:0000256" key="2">
    <source>
        <dbReference type="SAM" id="Phobius"/>
    </source>
</evidence>
<gene>
    <name evidence="3" type="ORF">QBC37DRAFT_371846</name>
</gene>
<sequence length="424" mass="46995">MPPLPPSLVKPQQQIAGHHHDHDHHHDEEEVSIRIDIDIDVSVSLDMDLDTHVDSDKPHHREFNRSLPRPRNPVIISLKPKSTSGQPQSGDPHHSVTSKQKPLPHRTLKAIRQVAPPPTTPTRTVLTTHPTHHATLSASALIGIFLGSVSGLVLLLWGLSFLAARRRRRLLCQQAKKTSTSDTQPTTYYRGPDGDIFIHSLKSSGRPSLSPTFTSASEATLTAAAARLGRSGSRRCRSSHSHSRSRSRSHSRCRSRSRSHSRHRHGHCPKPPHCPGHGHHDHNHSHEHEHGHWHWHDHHGGHHDHHCLVPQDTTTDDQFEIPPVPEIPAIPNKSSTPSKTKEDYTVTVTEIPITLGPDSAPPPTVPRARVPSGTRIPHFTPGDISPLQQNPFFHVRPDHHEQAIGTTALTSCHGSGPDNVDKKE</sequence>
<dbReference type="Proteomes" id="UP001301769">
    <property type="component" value="Unassembled WGS sequence"/>
</dbReference>
<dbReference type="EMBL" id="MU858078">
    <property type="protein sequence ID" value="KAK4215582.1"/>
    <property type="molecule type" value="Genomic_DNA"/>
</dbReference>
<keyword evidence="2" id="KW-1133">Transmembrane helix</keyword>
<protein>
    <submittedName>
        <fullName evidence="3">Uncharacterized protein</fullName>
    </submittedName>
</protein>
<feature type="compositionally biased region" description="Basic residues" evidence="1">
    <location>
        <begin position="295"/>
        <end position="305"/>
    </location>
</feature>
<keyword evidence="2" id="KW-0472">Membrane</keyword>
<evidence type="ECO:0000256" key="1">
    <source>
        <dbReference type="SAM" id="MobiDB-lite"/>
    </source>
</evidence>
<feature type="transmembrane region" description="Helical" evidence="2">
    <location>
        <begin position="140"/>
        <end position="164"/>
    </location>
</feature>
<organism evidence="3 4">
    <name type="scientific">Rhypophila decipiens</name>
    <dbReference type="NCBI Taxonomy" id="261697"/>
    <lineage>
        <taxon>Eukaryota</taxon>
        <taxon>Fungi</taxon>
        <taxon>Dikarya</taxon>
        <taxon>Ascomycota</taxon>
        <taxon>Pezizomycotina</taxon>
        <taxon>Sordariomycetes</taxon>
        <taxon>Sordariomycetidae</taxon>
        <taxon>Sordariales</taxon>
        <taxon>Naviculisporaceae</taxon>
        <taxon>Rhypophila</taxon>
    </lineage>
</organism>
<name>A0AAN6YFB7_9PEZI</name>
<comment type="caution">
    <text evidence="3">The sequence shown here is derived from an EMBL/GenBank/DDBJ whole genome shotgun (WGS) entry which is preliminary data.</text>
</comment>
<evidence type="ECO:0000313" key="4">
    <source>
        <dbReference type="Proteomes" id="UP001301769"/>
    </source>
</evidence>
<keyword evidence="4" id="KW-1185">Reference proteome</keyword>
<reference evidence="3" key="1">
    <citation type="journal article" date="2023" name="Mol. Phylogenet. Evol.">
        <title>Genome-scale phylogeny and comparative genomics of the fungal order Sordariales.</title>
        <authorList>
            <person name="Hensen N."/>
            <person name="Bonometti L."/>
            <person name="Westerberg I."/>
            <person name="Brannstrom I.O."/>
            <person name="Guillou S."/>
            <person name="Cros-Aarteil S."/>
            <person name="Calhoun S."/>
            <person name="Haridas S."/>
            <person name="Kuo A."/>
            <person name="Mondo S."/>
            <person name="Pangilinan J."/>
            <person name="Riley R."/>
            <person name="LaButti K."/>
            <person name="Andreopoulos B."/>
            <person name="Lipzen A."/>
            <person name="Chen C."/>
            <person name="Yan M."/>
            <person name="Daum C."/>
            <person name="Ng V."/>
            <person name="Clum A."/>
            <person name="Steindorff A."/>
            <person name="Ohm R.A."/>
            <person name="Martin F."/>
            <person name="Silar P."/>
            <person name="Natvig D.O."/>
            <person name="Lalanne C."/>
            <person name="Gautier V."/>
            <person name="Ament-Velasquez S.L."/>
            <person name="Kruys A."/>
            <person name="Hutchinson M.I."/>
            <person name="Powell A.J."/>
            <person name="Barry K."/>
            <person name="Miller A.N."/>
            <person name="Grigoriev I.V."/>
            <person name="Debuchy R."/>
            <person name="Gladieux P."/>
            <person name="Hiltunen Thoren M."/>
            <person name="Johannesson H."/>
        </authorList>
    </citation>
    <scope>NUCLEOTIDE SEQUENCE</scope>
    <source>
        <strain evidence="3">PSN293</strain>
    </source>
</reference>
<feature type="region of interest" description="Disordered" evidence="1">
    <location>
        <begin position="1"/>
        <end position="28"/>
    </location>
</feature>
<keyword evidence="2" id="KW-0812">Transmembrane</keyword>
<feature type="compositionally biased region" description="Basic and acidic residues" evidence="1">
    <location>
        <begin position="284"/>
        <end position="294"/>
    </location>
</feature>
<reference evidence="3" key="2">
    <citation type="submission" date="2023-05" db="EMBL/GenBank/DDBJ databases">
        <authorList>
            <consortium name="Lawrence Berkeley National Laboratory"/>
            <person name="Steindorff A."/>
            <person name="Hensen N."/>
            <person name="Bonometti L."/>
            <person name="Westerberg I."/>
            <person name="Brannstrom I.O."/>
            <person name="Guillou S."/>
            <person name="Cros-Aarteil S."/>
            <person name="Calhoun S."/>
            <person name="Haridas S."/>
            <person name="Kuo A."/>
            <person name="Mondo S."/>
            <person name="Pangilinan J."/>
            <person name="Riley R."/>
            <person name="Labutti K."/>
            <person name="Andreopoulos B."/>
            <person name="Lipzen A."/>
            <person name="Chen C."/>
            <person name="Yanf M."/>
            <person name="Daum C."/>
            <person name="Ng V."/>
            <person name="Clum A."/>
            <person name="Ohm R."/>
            <person name="Martin F."/>
            <person name="Silar P."/>
            <person name="Natvig D."/>
            <person name="Lalanne C."/>
            <person name="Gautier V."/>
            <person name="Ament-Velasquez S.L."/>
            <person name="Kruys A."/>
            <person name="Hutchinson M.I."/>
            <person name="Powell A.J."/>
            <person name="Barry K."/>
            <person name="Miller A.N."/>
            <person name="Grigoriev I.V."/>
            <person name="Debuchy R."/>
            <person name="Gladieux P."/>
            <person name="Thoren M.H."/>
            <person name="Johannesson H."/>
        </authorList>
    </citation>
    <scope>NUCLEOTIDE SEQUENCE</scope>
    <source>
        <strain evidence="3">PSN293</strain>
    </source>
</reference>
<feature type="region of interest" description="Disordered" evidence="1">
    <location>
        <begin position="227"/>
        <end position="343"/>
    </location>
</feature>
<feature type="region of interest" description="Disordered" evidence="1">
    <location>
        <begin position="405"/>
        <end position="424"/>
    </location>
</feature>
<feature type="compositionally biased region" description="Basic residues" evidence="1">
    <location>
        <begin position="232"/>
        <end position="283"/>
    </location>
</feature>
<feature type="compositionally biased region" description="Basic and acidic residues" evidence="1">
    <location>
        <begin position="18"/>
        <end position="28"/>
    </location>
</feature>
<accession>A0AAN6YFB7</accession>